<keyword evidence="5" id="KW-1185">Reference proteome</keyword>
<dbReference type="InterPro" id="IPR027417">
    <property type="entry name" value="P-loop_NTPase"/>
</dbReference>
<evidence type="ECO:0000313" key="5">
    <source>
        <dbReference type="Proteomes" id="UP001396334"/>
    </source>
</evidence>
<keyword evidence="3" id="KW-0812">Transmembrane</keyword>
<name>A0ABR1ZSI0_9ROSI</name>
<proteinExistence type="predicted"/>
<dbReference type="Proteomes" id="UP001396334">
    <property type="component" value="Unassembled WGS sequence"/>
</dbReference>
<feature type="transmembrane region" description="Helical" evidence="3">
    <location>
        <begin position="398"/>
        <end position="421"/>
    </location>
</feature>
<evidence type="ECO:0000256" key="1">
    <source>
        <dbReference type="ARBA" id="ARBA00012552"/>
    </source>
</evidence>
<reference evidence="4 5" key="1">
    <citation type="journal article" date="2024" name="G3 (Bethesda)">
        <title>Genome assembly of Hibiscus sabdariffa L. provides insights into metabolisms of medicinal natural products.</title>
        <authorList>
            <person name="Kim T."/>
        </authorList>
    </citation>
    <scope>NUCLEOTIDE SEQUENCE [LARGE SCALE GENOMIC DNA]</scope>
    <source>
        <strain evidence="4">TK-2024</strain>
        <tissue evidence="4">Old leaves</tissue>
    </source>
</reference>
<dbReference type="EMBL" id="JBBPBN010000633">
    <property type="protein sequence ID" value="KAK8483651.1"/>
    <property type="molecule type" value="Genomic_DNA"/>
</dbReference>
<keyword evidence="3" id="KW-1133">Transmembrane helix</keyword>
<organism evidence="4 5">
    <name type="scientific">Hibiscus sabdariffa</name>
    <name type="common">roselle</name>
    <dbReference type="NCBI Taxonomy" id="183260"/>
    <lineage>
        <taxon>Eukaryota</taxon>
        <taxon>Viridiplantae</taxon>
        <taxon>Streptophyta</taxon>
        <taxon>Embryophyta</taxon>
        <taxon>Tracheophyta</taxon>
        <taxon>Spermatophyta</taxon>
        <taxon>Magnoliopsida</taxon>
        <taxon>eudicotyledons</taxon>
        <taxon>Gunneridae</taxon>
        <taxon>Pentapetalae</taxon>
        <taxon>rosids</taxon>
        <taxon>malvids</taxon>
        <taxon>Malvales</taxon>
        <taxon>Malvaceae</taxon>
        <taxon>Malvoideae</taxon>
        <taxon>Hibiscus</taxon>
    </lineage>
</organism>
<evidence type="ECO:0000313" key="4">
    <source>
        <dbReference type="EMBL" id="KAK8483651.1"/>
    </source>
</evidence>
<evidence type="ECO:0000256" key="3">
    <source>
        <dbReference type="SAM" id="Phobius"/>
    </source>
</evidence>
<comment type="catalytic activity">
    <reaction evidence="2">
        <text>ATP + H2O = ADP + phosphate + H(+)</text>
        <dbReference type="Rhea" id="RHEA:13065"/>
        <dbReference type="ChEBI" id="CHEBI:15377"/>
        <dbReference type="ChEBI" id="CHEBI:15378"/>
        <dbReference type="ChEBI" id="CHEBI:30616"/>
        <dbReference type="ChEBI" id="CHEBI:43474"/>
        <dbReference type="ChEBI" id="CHEBI:456216"/>
        <dbReference type="EC" id="3.6.4.13"/>
    </reaction>
</comment>
<dbReference type="PANTHER" id="PTHR18934">
    <property type="entry name" value="ATP-DEPENDENT RNA HELICASE"/>
    <property type="match status" value="1"/>
</dbReference>
<dbReference type="Gene3D" id="3.40.50.300">
    <property type="entry name" value="P-loop containing nucleotide triphosphate hydrolases"/>
    <property type="match status" value="2"/>
</dbReference>
<protein>
    <recommendedName>
        <fullName evidence="1">RNA helicase</fullName>
        <ecNumber evidence="1">3.6.4.13</ecNumber>
    </recommendedName>
</protein>
<evidence type="ECO:0000256" key="2">
    <source>
        <dbReference type="ARBA" id="ARBA00047984"/>
    </source>
</evidence>
<dbReference type="CDD" id="cd17917">
    <property type="entry name" value="DEXHc_RHA-like"/>
    <property type="match status" value="1"/>
</dbReference>
<sequence length="492" mass="56507">MNSNAMSAIMQNPKLKCFILPVRRRLCGYAVEQFSDDEYECDFESHKASSSVANIDEWKWKLSMLLRNENDQEIVSRDKRDRRDYEQISNLAKRMGLYSEMYGKVVVASKVPLPNYRPDLDDKRPQREVVVPLGLQRRVECLLQEYLDRLQLNSGKFRENSDDANSQVEYVNPDESPDSFLENSVMEKVLQRRSLRLRNMQRAWQESPEGQKMMEFRKSLPAFKEKGKASSSNCTFHSFTTPKFCSSQTFPTSKCKELHNGAGYTLVLVAVNGMRKADQQLHALGKVIVISGETGCGKTTQLPQYIVESEIETGRGAFCSIICTQPEEYLLWQLQRECLQKEESHLGKRYFLVGMNEDFLLIVLKDLLPRRRDLRLILMSATLNAELFSNYFGGAPKIHIPNMLAGVSCIWIVISFALSVLRIRSRPHFLEDVLELTGYKLSSFNQIDDYGQEKCGKMQKQLAPRKRKNQITALVEDALNKSSFENYSSESS</sequence>
<dbReference type="SUPFAM" id="SSF52540">
    <property type="entry name" value="P-loop containing nucleoside triphosphate hydrolases"/>
    <property type="match status" value="1"/>
</dbReference>
<comment type="caution">
    <text evidence="4">The sequence shown here is derived from an EMBL/GenBank/DDBJ whole genome shotgun (WGS) entry which is preliminary data.</text>
</comment>
<keyword evidence="3" id="KW-0472">Membrane</keyword>
<accession>A0ABR1ZSI0</accession>
<dbReference type="EC" id="3.6.4.13" evidence="1"/>
<dbReference type="PANTHER" id="PTHR18934:SF103">
    <property type="entry name" value="RNA HELICASE"/>
    <property type="match status" value="1"/>
</dbReference>
<gene>
    <name evidence="4" type="ORF">V6N11_046086</name>
</gene>